<protein>
    <submittedName>
        <fullName evidence="1">Uncharacterized protein</fullName>
    </submittedName>
</protein>
<proteinExistence type="predicted"/>
<dbReference type="Proteomes" id="UP000784294">
    <property type="component" value="Unassembled WGS sequence"/>
</dbReference>
<evidence type="ECO:0000313" key="1">
    <source>
        <dbReference type="EMBL" id="VEL32649.1"/>
    </source>
</evidence>
<name>A0A3S5AUW5_9PLAT</name>
<sequence length="69" mass="7711">MIPDPPLLILFQELPGRTDFIRIHGGEELAHLLGWQFVSRPPANRGLGISPHLVEANMLGWLYDRAGPI</sequence>
<keyword evidence="2" id="KW-1185">Reference proteome</keyword>
<dbReference type="EMBL" id="CAAALY010244453">
    <property type="protein sequence ID" value="VEL32649.1"/>
    <property type="molecule type" value="Genomic_DNA"/>
</dbReference>
<accession>A0A3S5AUW5</accession>
<evidence type="ECO:0000313" key="2">
    <source>
        <dbReference type="Proteomes" id="UP000784294"/>
    </source>
</evidence>
<dbReference type="AlphaFoldDB" id="A0A3S5AUW5"/>
<organism evidence="1 2">
    <name type="scientific">Protopolystoma xenopodis</name>
    <dbReference type="NCBI Taxonomy" id="117903"/>
    <lineage>
        <taxon>Eukaryota</taxon>
        <taxon>Metazoa</taxon>
        <taxon>Spiralia</taxon>
        <taxon>Lophotrochozoa</taxon>
        <taxon>Platyhelminthes</taxon>
        <taxon>Monogenea</taxon>
        <taxon>Polyopisthocotylea</taxon>
        <taxon>Polystomatidea</taxon>
        <taxon>Polystomatidae</taxon>
        <taxon>Protopolystoma</taxon>
    </lineage>
</organism>
<comment type="caution">
    <text evidence="1">The sequence shown here is derived from an EMBL/GenBank/DDBJ whole genome shotgun (WGS) entry which is preliminary data.</text>
</comment>
<reference evidence="1" key="1">
    <citation type="submission" date="2018-11" db="EMBL/GenBank/DDBJ databases">
        <authorList>
            <consortium name="Pathogen Informatics"/>
        </authorList>
    </citation>
    <scope>NUCLEOTIDE SEQUENCE</scope>
</reference>
<gene>
    <name evidence="1" type="ORF">PXEA_LOCUS26089</name>
</gene>